<dbReference type="InterPro" id="IPR029510">
    <property type="entry name" value="Ald_DH_CS_GLU"/>
</dbReference>
<name>A0ABR3BPM7_9TREE</name>
<evidence type="ECO:0000256" key="3">
    <source>
        <dbReference type="RuleBase" id="RU003345"/>
    </source>
</evidence>
<comment type="similarity">
    <text evidence="3">Belongs to the aldehyde dehydrogenase family.</text>
</comment>
<dbReference type="Pfam" id="PF00171">
    <property type="entry name" value="Aldedh"/>
    <property type="match status" value="1"/>
</dbReference>
<protein>
    <recommendedName>
        <fullName evidence="4">Aldehyde dehydrogenase domain-containing protein</fullName>
    </recommendedName>
</protein>
<reference evidence="5" key="1">
    <citation type="submission" date="2015-01" db="EMBL/GenBank/DDBJ databases">
        <authorList>
            <consortium name="The Broad Institute Genomics Platform"/>
            <person name="Cuomo C."/>
            <person name="Litvintseva A."/>
            <person name="Chen Y."/>
            <person name="Heitman J."/>
            <person name="Sun S."/>
            <person name="Springer D."/>
            <person name="Dromer F."/>
            <person name="Young S."/>
            <person name="Zeng Q."/>
            <person name="Gargeya S."/>
            <person name="Abouelleil A."/>
            <person name="Alvarado L."/>
            <person name="Chapman S.B."/>
            <person name="Gainer-Dewar J."/>
            <person name="Goldberg J."/>
            <person name="Griggs A."/>
            <person name="Gujja S."/>
            <person name="Hansen M."/>
            <person name="Howarth C."/>
            <person name="Imamovic A."/>
            <person name="Larimer J."/>
            <person name="Murphy C."/>
            <person name="Naylor J."/>
            <person name="Pearson M."/>
            <person name="Priest M."/>
            <person name="Roberts A."/>
            <person name="Saif S."/>
            <person name="Shea T."/>
            <person name="Sykes S."/>
            <person name="Wortman J."/>
            <person name="Nusbaum C."/>
            <person name="Birren B."/>
        </authorList>
    </citation>
    <scope>NUCLEOTIDE SEQUENCE</scope>
    <source>
        <strain evidence="5">IND107</strain>
    </source>
</reference>
<dbReference type="InterPro" id="IPR016163">
    <property type="entry name" value="Ald_DH_C"/>
</dbReference>
<dbReference type="Proteomes" id="UP000054399">
    <property type="component" value="Unassembled WGS sequence"/>
</dbReference>
<organism evidence="5 6">
    <name type="scientific">Cryptococcus tetragattii IND107</name>
    <dbReference type="NCBI Taxonomy" id="1296105"/>
    <lineage>
        <taxon>Eukaryota</taxon>
        <taxon>Fungi</taxon>
        <taxon>Dikarya</taxon>
        <taxon>Basidiomycota</taxon>
        <taxon>Agaricomycotina</taxon>
        <taxon>Tremellomycetes</taxon>
        <taxon>Tremellales</taxon>
        <taxon>Cryptococcaceae</taxon>
        <taxon>Cryptococcus</taxon>
        <taxon>Cryptococcus gattii species complex</taxon>
    </lineage>
</organism>
<reference evidence="5" key="2">
    <citation type="submission" date="2024-01" db="EMBL/GenBank/DDBJ databases">
        <title>Comparative genomics of Cryptococcus and Kwoniella reveals pathogenesis evolution and contrasting modes of karyotype evolution via chromosome fusion or intercentromeric recombination.</title>
        <authorList>
            <person name="Coelho M.A."/>
            <person name="David-Palma M."/>
            <person name="Shea T."/>
            <person name="Bowers K."/>
            <person name="Mcginley-Smith S."/>
            <person name="Mohammad A.W."/>
            <person name="Gnirke A."/>
            <person name="Yurkov A.M."/>
            <person name="Nowrousian M."/>
            <person name="Sun S."/>
            <person name="Cuomo C.A."/>
            <person name="Heitman J."/>
        </authorList>
    </citation>
    <scope>NUCLEOTIDE SEQUENCE</scope>
    <source>
        <strain evidence="5">IND107</strain>
    </source>
</reference>
<evidence type="ECO:0000313" key="6">
    <source>
        <dbReference type="Proteomes" id="UP000054399"/>
    </source>
</evidence>
<dbReference type="PANTHER" id="PTHR43353">
    <property type="entry name" value="SUCCINATE-SEMIALDEHYDE DEHYDROGENASE, MITOCHONDRIAL"/>
    <property type="match status" value="1"/>
</dbReference>
<evidence type="ECO:0000256" key="2">
    <source>
        <dbReference type="PROSITE-ProRule" id="PRU10007"/>
    </source>
</evidence>
<dbReference type="Gene3D" id="3.40.309.10">
    <property type="entry name" value="Aldehyde Dehydrogenase, Chain A, domain 2"/>
    <property type="match status" value="1"/>
</dbReference>
<evidence type="ECO:0000313" key="5">
    <source>
        <dbReference type="EMBL" id="KAL0247146.1"/>
    </source>
</evidence>
<dbReference type="PROSITE" id="PS00687">
    <property type="entry name" value="ALDEHYDE_DEHYDR_GLU"/>
    <property type="match status" value="1"/>
</dbReference>
<dbReference type="Gene3D" id="3.40.605.10">
    <property type="entry name" value="Aldehyde Dehydrogenase, Chain A, domain 1"/>
    <property type="match status" value="1"/>
</dbReference>
<evidence type="ECO:0000256" key="1">
    <source>
        <dbReference type="ARBA" id="ARBA00023002"/>
    </source>
</evidence>
<accession>A0ABR3BPM7</accession>
<dbReference type="CDD" id="cd07105">
    <property type="entry name" value="ALDH_SaliADH"/>
    <property type="match status" value="1"/>
</dbReference>
<dbReference type="EMBL" id="ATAM02000007">
    <property type="protein sequence ID" value="KAL0247146.1"/>
    <property type="molecule type" value="Genomic_DNA"/>
</dbReference>
<dbReference type="InterPro" id="IPR015590">
    <property type="entry name" value="Aldehyde_DH_dom"/>
</dbReference>
<dbReference type="SUPFAM" id="SSF53720">
    <property type="entry name" value="ALDH-like"/>
    <property type="match status" value="1"/>
</dbReference>
<keyword evidence="6" id="KW-1185">Reference proteome</keyword>
<keyword evidence="1 3" id="KW-0560">Oxidoreductase</keyword>
<proteinExistence type="inferred from homology"/>
<dbReference type="InterPro" id="IPR050740">
    <property type="entry name" value="Aldehyde_DH_Superfamily"/>
</dbReference>
<evidence type="ECO:0000259" key="4">
    <source>
        <dbReference type="Pfam" id="PF00171"/>
    </source>
</evidence>
<dbReference type="GeneID" id="91991037"/>
<feature type="domain" description="Aldehyde dehydrogenase" evidence="4">
    <location>
        <begin position="43"/>
        <end position="493"/>
    </location>
</feature>
<dbReference type="InterPro" id="IPR016162">
    <property type="entry name" value="Ald_DH_N"/>
</dbReference>
<dbReference type="PANTHER" id="PTHR43353:SF6">
    <property type="entry name" value="CYTOPLASMIC ALDEHYDE DEHYDROGENASE (EUROFUNG)"/>
    <property type="match status" value="1"/>
</dbReference>
<dbReference type="RefSeq" id="XP_066613107.1">
    <property type="nucleotide sequence ID" value="XM_066758659.1"/>
</dbReference>
<sequence length="598" mass="64999">MLIRSHSRISPLFTGVRYYSQIRRVPLWIGGKQVASTSLGTTIHKHPRTGQKSCDVVIAGEQETSEAIRHSREAYESWSMVSGWERRSILQNALRLLKERSADTASLLRADADFSDPVVHGDINSSMNLLDGSAETAISIEGYMPQTIDGSLAMVMKEPHGPVLSIPAFNFPLTLAMRSIVYPLACGNTVIMKASPLVPQLSTFIAALFNDAGLPPGVLQILSFSEDEVGQRVKQLIAHDDIRFVNFTGSISLGKQLASLCGQYLKPSVMELGGKAPAIVLPSADLQLAANHILFGSFLNSGQICMSTERVIVHEKIAEEFEQVLRSEAIKAGWVGGMELVRSGAGERAKSMVDQAVRMGARVIFSAAADGSATSLSSESAFPPTILADVHHDADLFQIESFAPILTVQSGSDLPSIIAMANSHETGLSSSVFCQDLALALKVAQSLQSGAVHINGMSVHDQHGLPHGGTKSSGWSRFNGKGAIESFTQTKVIRINGTDSPLPFYIQAMMATYTSLVMFAFGPFLAWRSFDGRPDVEWKKINYFKIVEQHLACCRVDADQHCNRTVNANRIRFPSTPPIFKFSASISQNLFCQPSFKP</sequence>
<comment type="caution">
    <text evidence="5">The sequence shown here is derived from an EMBL/GenBank/DDBJ whole genome shotgun (WGS) entry which is preliminary data.</text>
</comment>
<gene>
    <name evidence="5" type="ORF">I308_104181</name>
</gene>
<dbReference type="InterPro" id="IPR016161">
    <property type="entry name" value="Ald_DH/histidinol_DH"/>
</dbReference>
<feature type="active site" evidence="2">
    <location>
        <position position="271"/>
    </location>
</feature>